<keyword evidence="1" id="KW-0812">Transmembrane</keyword>
<name>A0A397U602_9GLOM</name>
<evidence type="ECO:0000313" key="2">
    <source>
        <dbReference type="EMBL" id="RIB05702.1"/>
    </source>
</evidence>
<gene>
    <name evidence="2" type="ORF">C2G38_2117768</name>
</gene>
<dbReference type="AlphaFoldDB" id="A0A397U602"/>
<protein>
    <submittedName>
        <fullName evidence="2">Uncharacterized protein</fullName>
    </submittedName>
</protein>
<proteinExistence type="predicted"/>
<comment type="caution">
    <text evidence="2">The sequence shown here is derived from an EMBL/GenBank/DDBJ whole genome shotgun (WGS) entry which is preliminary data.</text>
</comment>
<feature type="transmembrane region" description="Helical" evidence="1">
    <location>
        <begin position="70"/>
        <end position="86"/>
    </location>
</feature>
<keyword evidence="1" id="KW-0472">Membrane</keyword>
<evidence type="ECO:0000256" key="1">
    <source>
        <dbReference type="SAM" id="Phobius"/>
    </source>
</evidence>
<organism evidence="2 3">
    <name type="scientific">Gigaspora rosea</name>
    <dbReference type="NCBI Taxonomy" id="44941"/>
    <lineage>
        <taxon>Eukaryota</taxon>
        <taxon>Fungi</taxon>
        <taxon>Fungi incertae sedis</taxon>
        <taxon>Mucoromycota</taxon>
        <taxon>Glomeromycotina</taxon>
        <taxon>Glomeromycetes</taxon>
        <taxon>Diversisporales</taxon>
        <taxon>Gigasporaceae</taxon>
        <taxon>Gigaspora</taxon>
    </lineage>
</organism>
<keyword evidence="3" id="KW-1185">Reference proteome</keyword>
<reference evidence="2 3" key="1">
    <citation type="submission" date="2018-06" db="EMBL/GenBank/DDBJ databases">
        <title>Comparative genomics reveals the genomic features of Rhizophagus irregularis, R. cerebriforme, R. diaphanum and Gigaspora rosea, and their symbiotic lifestyle signature.</title>
        <authorList>
            <person name="Morin E."/>
            <person name="San Clemente H."/>
            <person name="Chen E.C.H."/>
            <person name="De La Providencia I."/>
            <person name="Hainaut M."/>
            <person name="Kuo A."/>
            <person name="Kohler A."/>
            <person name="Murat C."/>
            <person name="Tang N."/>
            <person name="Roy S."/>
            <person name="Loubradou J."/>
            <person name="Henrissat B."/>
            <person name="Grigoriev I.V."/>
            <person name="Corradi N."/>
            <person name="Roux C."/>
            <person name="Martin F.M."/>
        </authorList>
    </citation>
    <scope>NUCLEOTIDE SEQUENCE [LARGE SCALE GENOMIC DNA]</scope>
    <source>
        <strain evidence="2 3">DAOM 194757</strain>
    </source>
</reference>
<accession>A0A397U602</accession>
<keyword evidence="1" id="KW-1133">Transmembrane helix</keyword>
<sequence length="130" mass="15425">MCVLRTLTFLNSYMLKFGLLIGLYIYFVLYILLRTYKKLLRALRPTISMLNFQHWSRDSLTNVAKDDPKVSFLLMINVFLIKYICIQIPFRFIYSYICNFIICLLGDFRLKVQVSDFKLNDDVLISKSII</sequence>
<feature type="transmembrane region" description="Helical" evidence="1">
    <location>
        <begin position="13"/>
        <end position="33"/>
    </location>
</feature>
<dbReference type="Proteomes" id="UP000266673">
    <property type="component" value="Unassembled WGS sequence"/>
</dbReference>
<dbReference type="EMBL" id="QKWP01001936">
    <property type="protein sequence ID" value="RIB05702.1"/>
    <property type="molecule type" value="Genomic_DNA"/>
</dbReference>
<evidence type="ECO:0000313" key="3">
    <source>
        <dbReference type="Proteomes" id="UP000266673"/>
    </source>
</evidence>